<accession>A0A5N7ACV8</accession>
<dbReference type="GeneID" id="43650362"/>
<dbReference type="SMART" id="SM00066">
    <property type="entry name" value="GAL4"/>
    <property type="match status" value="1"/>
</dbReference>
<dbReference type="GO" id="GO:0003677">
    <property type="term" value="F:DNA binding"/>
    <property type="evidence" value="ECO:0007669"/>
    <property type="project" value="UniProtKB-KW"/>
</dbReference>
<dbReference type="Proteomes" id="UP000326268">
    <property type="component" value="Unassembled WGS sequence"/>
</dbReference>
<proteinExistence type="predicted"/>
<keyword evidence="7" id="KW-1185">Reference proteome</keyword>
<dbReference type="GO" id="GO:0000981">
    <property type="term" value="F:DNA-binding transcription factor activity, RNA polymerase II-specific"/>
    <property type="evidence" value="ECO:0007669"/>
    <property type="project" value="InterPro"/>
</dbReference>
<evidence type="ECO:0000256" key="4">
    <source>
        <dbReference type="ARBA" id="ARBA00023242"/>
    </source>
</evidence>
<evidence type="ECO:0000256" key="3">
    <source>
        <dbReference type="ARBA" id="ARBA00023163"/>
    </source>
</evidence>
<dbReference type="CDD" id="cd00067">
    <property type="entry name" value="GAL4"/>
    <property type="match status" value="1"/>
</dbReference>
<keyword evidence="4" id="KW-0539">Nucleus</keyword>
<gene>
    <name evidence="6" type="ORF">BDV27DRAFT_123662</name>
</gene>
<sequence length="57" mass="6251">MERLPTKARQACGACKKHKRKCDKVLPVCGLCARTERACEYGESPKPSPSAEEFAAL</sequence>
<dbReference type="EMBL" id="ML737595">
    <property type="protein sequence ID" value="KAE8367652.1"/>
    <property type="molecule type" value="Genomic_DNA"/>
</dbReference>
<dbReference type="GO" id="GO:0009893">
    <property type="term" value="P:positive regulation of metabolic process"/>
    <property type="evidence" value="ECO:0007669"/>
    <property type="project" value="UniProtKB-ARBA"/>
</dbReference>
<evidence type="ECO:0000313" key="7">
    <source>
        <dbReference type="Proteomes" id="UP000326268"/>
    </source>
</evidence>
<dbReference type="Pfam" id="PF00172">
    <property type="entry name" value="Zn_clus"/>
    <property type="match status" value="1"/>
</dbReference>
<dbReference type="PROSITE" id="PS00463">
    <property type="entry name" value="ZN2_CY6_FUNGAL_1"/>
    <property type="match status" value="1"/>
</dbReference>
<dbReference type="InterPro" id="IPR001138">
    <property type="entry name" value="Zn2Cys6_DnaBD"/>
</dbReference>
<keyword evidence="2" id="KW-0238">DNA-binding</keyword>
<reference evidence="6 7" key="1">
    <citation type="submission" date="2019-04" db="EMBL/GenBank/DDBJ databases">
        <title>Friends and foes A comparative genomics studyof 23 Aspergillus species from section Flavi.</title>
        <authorList>
            <consortium name="DOE Joint Genome Institute"/>
            <person name="Kjaerbolling I."/>
            <person name="Vesth T."/>
            <person name="Frisvad J.C."/>
            <person name="Nybo J.L."/>
            <person name="Theobald S."/>
            <person name="Kildgaard S."/>
            <person name="Isbrandt T."/>
            <person name="Kuo A."/>
            <person name="Sato A."/>
            <person name="Lyhne E.K."/>
            <person name="Kogle M.E."/>
            <person name="Wiebenga A."/>
            <person name="Kun R.S."/>
            <person name="Lubbers R.J."/>
            <person name="Makela M.R."/>
            <person name="Barry K."/>
            <person name="Chovatia M."/>
            <person name="Clum A."/>
            <person name="Daum C."/>
            <person name="Haridas S."/>
            <person name="He G."/>
            <person name="LaButti K."/>
            <person name="Lipzen A."/>
            <person name="Mondo S."/>
            <person name="Riley R."/>
            <person name="Salamov A."/>
            <person name="Simmons B.A."/>
            <person name="Magnuson J.K."/>
            <person name="Henrissat B."/>
            <person name="Mortensen U.H."/>
            <person name="Larsen T.O."/>
            <person name="Devries R.P."/>
            <person name="Grigoriev I.V."/>
            <person name="Machida M."/>
            <person name="Baker S.E."/>
            <person name="Andersen M.R."/>
        </authorList>
    </citation>
    <scope>NUCLEOTIDE SEQUENCE [LARGE SCALE GENOMIC DNA]</scope>
    <source>
        <strain evidence="6 7">CBS 763.97</strain>
    </source>
</reference>
<dbReference type="Gene3D" id="4.10.240.10">
    <property type="entry name" value="Zn(2)-C6 fungal-type DNA-binding domain"/>
    <property type="match status" value="1"/>
</dbReference>
<dbReference type="PROSITE" id="PS50048">
    <property type="entry name" value="ZN2_CY6_FUNGAL_2"/>
    <property type="match status" value="1"/>
</dbReference>
<evidence type="ECO:0000313" key="6">
    <source>
        <dbReference type="EMBL" id="KAE8367652.1"/>
    </source>
</evidence>
<organism evidence="6 7">
    <name type="scientific">Aspergillus caelatus</name>
    <dbReference type="NCBI Taxonomy" id="61420"/>
    <lineage>
        <taxon>Eukaryota</taxon>
        <taxon>Fungi</taxon>
        <taxon>Dikarya</taxon>
        <taxon>Ascomycota</taxon>
        <taxon>Pezizomycotina</taxon>
        <taxon>Eurotiomycetes</taxon>
        <taxon>Eurotiomycetidae</taxon>
        <taxon>Eurotiales</taxon>
        <taxon>Aspergillaceae</taxon>
        <taxon>Aspergillus</taxon>
        <taxon>Aspergillus subgen. Circumdati</taxon>
    </lineage>
</organism>
<dbReference type="OrthoDB" id="4216928at2759"/>
<feature type="domain" description="Zn(2)-C6 fungal-type" evidence="5">
    <location>
        <begin position="11"/>
        <end position="41"/>
    </location>
</feature>
<dbReference type="RefSeq" id="XP_031930733.1">
    <property type="nucleotide sequence ID" value="XM_032065916.1"/>
</dbReference>
<name>A0A5N7ACV8_9EURO</name>
<keyword evidence="1" id="KW-0805">Transcription regulation</keyword>
<dbReference type="SUPFAM" id="SSF57701">
    <property type="entry name" value="Zn2/Cys6 DNA-binding domain"/>
    <property type="match status" value="1"/>
</dbReference>
<evidence type="ECO:0000259" key="5">
    <source>
        <dbReference type="PROSITE" id="PS50048"/>
    </source>
</evidence>
<keyword evidence="3" id="KW-0804">Transcription</keyword>
<dbReference type="GO" id="GO:0008270">
    <property type="term" value="F:zinc ion binding"/>
    <property type="evidence" value="ECO:0007669"/>
    <property type="project" value="InterPro"/>
</dbReference>
<evidence type="ECO:0000256" key="1">
    <source>
        <dbReference type="ARBA" id="ARBA00023015"/>
    </source>
</evidence>
<dbReference type="AlphaFoldDB" id="A0A5N7ACV8"/>
<protein>
    <recommendedName>
        <fullName evidence="5">Zn(2)-C6 fungal-type domain-containing protein</fullName>
    </recommendedName>
</protein>
<evidence type="ECO:0000256" key="2">
    <source>
        <dbReference type="ARBA" id="ARBA00023125"/>
    </source>
</evidence>
<dbReference type="InterPro" id="IPR036864">
    <property type="entry name" value="Zn2-C6_fun-type_DNA-bd_sf"/>
</dbReference>